<feature type="compositionally biased region" description="Basic and acidic residues" evidence="1">
    <location>
        <begin position="173"/>
        <end position="183"/>
    </location>
</feature>
<dbReference type="EnsemblProtists" id="EOD39912">
    <property type="protein sequence ID" value="EOD39912"/>
    <property type="gene ID" value="EMIHUDRAFT_460386"/>
</dbReference>
<dbReference type="KEGG" id="ehx:EMIHUDRAFT_460386"/>
<dbReference type="AlphaFoldDB" id="A0A0D3KVX7"/>
<feature type="region of interest" description="Disordered" evidence="1">
    <location>
        <begin position="29"/>
        <end position="104"/>
    </location>
</feature>
<evidence type="ECO:0000313" key="2">
    <source>
        <dbReference type="EnsemblProtists" id="EOD39912"/>
    </source>
</evidence>
<dbReference type="Proteomes" id="UP000013827">
    <property type="component" value="Unassembled WGS sequence"/>
</dbReference>
<feature type="region of interest" description="Disordered" evidence="1">
    <location>
        <begin position="147"/>
        <end position="183"/>
    </location>
</feature>
<feature type="compositionally biased region" description="Low complexity" evidence="1">
    <location>
        <begin position="52"/>
        <end position="63"/>
    </location>
</feature>
<dbReference type="HOGENOM" id="CLU_1478791_0_0_1"/>
<dbReference type="PaxDb" id="2903-EOD39912"/>
<dbReference type="GeneID" id="17285184"/>
<dbReference type="RefSeq" id="XP_005792341.1">
    <property type="nucleotide sequence ID" value="XM_005792284.1"/>
</dbReference>
<name>A0A0D3KVX7_EMIH1</name>
<reference evidence="3" key="1">
    <citation type="journal article" date="2013" name="Nature">
        <title>Pan genome of the phytoplankton Emiliania underpins its global distribution.</title>
        <authorList>
            <person name="Read B.A."/>
            <person name="Kegel J."/>
            <person name="Klute M.J."/>
            <person name="Kuo A."/>
            <person name="Lefebvre S.C."/>
            <person name="Maumus F."/>
            <person name="Mayer C."/>
            <person name="Miller J."/>
            <person name="Monier A."/>
            <person name="Salamov A."/>
            <person name="Young J."/>
            <person name="Aguilar M."/>
            <person name="Claverie J.M."/>
            <person name="Frickenhaus S."/>
            <person name="Gonzalez K."/>
            <person name="Herman E.K."/>
            <person name="Lin Y.C."/>
            <person name="Napier J."/>
            <person name="Ogata H."/>
            <person name="Sarno A.F."/>
            <person name="Shmutz J."/>
            <person name="Schroeder D."/>
            <person name="de Vargas C."/>
            <person name="Verret F."/>
            <person name="von Dassow P."/>
            <person name="Valentin K."/>
            <person name="Van de Peer Y."/>
            <person name="Wheeler G."/>
            <person name="Dacks J.B."/>
            <person name="Delwiche C.F."/>
            <person name="Dyhrman S.T."/>
            <person name="Glockner G."/>
            <person name="John U."/>
            <person name="Richards T."/>
            <person name="Worden A.Z."/>
            <person name="Zhang X."/>
            <person name="Grigoriev I.V."/>
            <person name="Allen A.E."/>
            <person name="Bidle K."/>
            <person name="Borodovsky M."/>
            <person name="Bowler C."/>
            <person name="Brownlee C."/>
            <person name="Cock J.M."/>
            <person name="Elias M."/>
            <person name="Gladyshev V.N."/>
            <person name="Groth M."/>
            <person name="Guda C."/>
            <person name="Hadaegh A."/>
            <person name="Iglesias-Rodriguez M.D."/>
            <person name="Jenkins J."/>
            <person name="Jones B.M."/>
            <person name="Lawson T."/>
            <person name="Leese F."/>
            <person name="Lindquist E."/>
            <person name="Lobanov A."/>
            <person name="Lomsadze A."/>
            <person name="Malik S.B."/>
            <person name="Marsh M.E."/>
            <person name="Mackinder L."/>
            <person name="Mock T."/>
            <person name="Mueller-Roeber B."/>
            <person name="Pagarete A."/>
            <person name="Parker M."/>
            <person name="Probert I."/>
            <person name="Quesneville H."/>
            <person name="Raines C."/>
            <person name="Rensing S.A."/>
            <person name="Riano-Pachon D.M."/>
            <person name="Richier S."/>
            <person name="Rokitta S."/>
            <person name="Shiraiwa Y."/>
            <person name="Soanes D.M."/>
            <person name="van der Giezen M."/>
            <person name="Wahlund T.M."/>
            <person name="Williams B."/>
            <person name="Wilson W."/>
            <person name="Wolfe G."/>
            <person name="Wurch L.L."/>
        </authorList>
    </citation>
    <scope>NUCLEOTIDE SEQUENCE</scope>
</reference>
<feature type="compositionally biased region" description="Low complexity" evidence="1">
    <location>
        <begin position="32"/>
        <end position="44"/>
    </location>
</feature>
<evidence type="ECO:0000313" key="3">
    <source>
        <dbReference type="Proteomes" id="UP000013827"/>
    </source>
</evidence>
<protein>
    <submittedName>
        <fullName evidence="2">Uncharacterized protein</fullName>
    </submittedName>
</protein>
<reference evidence="2" key="2">
    <citation type="submission" date="2024-10" db="UniProtKB">
        <authorList>
            <consortium name="EnsemblProtists"/>
        </authorList>
    </citation>
    <scope>IDENTIFICATION</scope>
</reference>
<sequence length="183" mass="19155">PPTTGSHSWRAPPSARCLCSGCWSSAPRRRATTTSASAPSCSTRSPPPRRPSSPTSRTARRAPLSSSSTESRWASQRRPTRPTRATATSERPGRCRPFGFCADRGRVGARTPRRHVWGLVGGLVGGGVGEGSAAQSCLRSQERVCKGAGPPSVWGLGRRDTGRAGVGQGGRGGRGDIPDGLNR</sequence>
<accession>A0A0D3KVX7</accession>
<feature type="compositionally biased region" description="Polar residues" evidence="1">
    <location>
        <begin position="64"/>
        <end position="74"/>
    </location>
</feature>
<proteinExistence type="predicted"/>
<keyword evidence="3" id="KW-1185">Reference proteome</keyword>
<evidence type="ECO:0000256" key="1">
    <source>
        <dbReference type="SAM" id="MobiDB-lite"/>
    </source>
</evidence>
<organism evidence="2 3">
    <name type="scientific">Emiliania huxleyi (strain CCMP1516)</name>
    <dbReference type="NCBI Taxonomy" id="280463"/>
    <lineage>
        <taxon>Eukaryota</taxon>
        <taxon>Haptista</taxon>
        <taxon>Haptophyta</taxon>
        <taxon>Prymnesiophyceae</taxon>
        <taxon>Isochrysidales</taxon>
        <taxon>Noelaerhabdaceae</taxon>
        <taxon>Emiliania</taxon>
    </lineage>
</organism>